<organism evidence="1">
    <name type="scientific">Serratia marcescens</name>
    <dbReference type="NCBI Taxonomy" id="615"/>
    <lineage>
        <taxon>Bacteria</taxon>
        <taxon>Pseudomonadati</taxon>
        <taxon>Pseudomonadota</taxon>
        <taxon>Gammaproteobacteria</taxon>
        <taxon>Enterobacterales</taxon>
        <taxon>Yersiniaceae</taxon>
        <taxon>Serratia</taxon>
    </lineage>
</organism>
<dbReference type="AlphaFoldDB" id="A0A9X8VJC3"/>
<dbReference type="EMBL" id="SPSG01001092">
    <property type="protein sequence ID" value="TFV14127.1"/>
    <property type="molecule type" value="Genomic_DNA"/>
</dbReference>
<protein>
    <submittedName>
        <fullName evidence="1">Uncharacterized protein</fullName>
    </submittedName>
</protein>
<comment type="caution">
    <text evidence="1">The sequence shown here is derived from an EMBL/GenBank/DDBJ whole genome shotgun (WGS) entry which is preliminary data.</text>
</comment>
<reference evidence="1" key="1">
    <citation type="submission" date="2019-03" db="EMBL/GenBank/DDBJ databases">
        <title>Serratia marcescens strain N2 draft genome.</title>
        <authorList>
            <person name="Yassin A."/>
            <person name="El-Kenawy N."/>
            <person name="Youssef N.H."/>
        </authorList>
    </citation>
    <scope>NUCLEOTIDE SEQUENCE [LARGE SCALE GENOMIC DNA]</scope>
    <source>
        <strain evidence="1">N2</strain>
    </source>
</reference>
<sequence>MPSQNKTLTEQKNNQEWTQEVAISCDNQQNSPYIYAGNMTSAKLSAWLKDISDKITQREELPERISDLEEHVAKVRIHLDKVNACIDSSINRATQDSIMNKEATNAAEDHAVTLKNSRTLSVTERLIFVNAITNACISSAHQIEKPLNDRDFRQIVSSVREMLVAGAWDSEQGKNN</sequence>
<gene>
    <name evidence="1" type="ORF">E0L31_08740</name>
</gene>
<name>A0A9X8VJC3_SERMA</name>
<accession>A0A9X8VJC3</accession>
<proteinExistence type="predicted"/>
<evidence type="ECO:0000313" key="1">
    <source>
        <dbReference type="EMBL" id="TFV14127.1"/>
    </source>
</evidence>